<protein>
    <recommendedName>
        <fullName evidence="3">RRM domain-containing protein</fullName>
    </recommendedName>
</protein>
<dbReference type="InterPro" id="IPR000504">
    <property type="entry name" value="RRM_dom"/>
</dbReference>
<dbReference type="InterPro" id="IPR043519">
    <property type="entry name" value="NT_sf"/>
</dbReference>
<dbReference type="OrthoDB" id="407432at2759"/>
<evidence type="ECO:0000256" key="1">
    <source>
        <dbReference type="PROSITE-ProRule" id="PRU00176"/>
    </source>
</evidence>
<dbReference type="GO" id="GO:0003723">
    <property type="term" value="F:RNA binding"/>
    <property type="evidence" value="ECO:0007669"/>
    <property type="project" value="UniProtKB-UniRule"/>
</dbReference>
<dbReference type="InterPro" id="IPR054708">
    <property type="entry name" value="MTPAP-like_central"/>
</dbReference>
<dbReference type="CDD" id="cd05402">
    <property type="entry name" value="NT_PAP_TUTase"/>
    <property type="match status" value="1"/>
</dbReference>
<dbReference type="GO" id="GO:1990817">
    <property type="term" value="F:poly(A) RNA polymerase activity"/>
    <property type="evidence" value="ECO:0007669"/>
    <property type="project" value="TreeGrafter"/>
</dbReference>
<evidence type="ECO:0000259" key="3">
    <source>
        <dbReference type="PROSITE" id="PS50102"/>
    </source>
</evidence>
<dbReference type="Gene3D" id="3.30.70.330">
    <property type="match status" value="1"/>
</dbReference>
<reference evidence="5" key="1">
    <citation type="journal article" date="2015" name="Nat. Genet.">
        <title>The genome and transcriptome of the zoonotic hookworm Ancylostoma ceylanicum identify infection-specific gene families.</title>
        <authorList>
            <person name="Schwarz E.M."/>
            <person name="Hu Y."/>
            <person name="Antoshechkin I."/>
            <person name="Miller M.M."/>
            <person name="Sternberg P.W."/>
            <person name="Aroian R.V."/>
        </authorList>
    </citation>
    <scope>NUCLEOTIDE SEQUENCE</scope>
    <source>
        <strain evidence="5">HY135</strain>
    </source>
</reference>
<dbReference type="GO" id="GO:0031123">
    <property type="term" value="P:RNA 3'-end processing"/>
    <property type="evidence" value="ECO:0007669"/>
    <property type="project" value="TreeGrafter"/>
</dbReference>
<dbReference type="InterPro" id="IPR012677">
    <property type="entry name" value="Nucleotide-bd_a/b_plait_sf"/>
</dbReference>
<dbReference type="Proteomes" id="UP000024635">
    <property type="component" value="Unassembled WGS sequence"/>
</dbReference>
<dbReference type="Gene3D" id="1.10.1410.10">
    <property type="match status" value="1"/>
</dbReference>
<keyword evidence="1" id="KW-0694">RNA-binding</keyword>
<dbReference type="PANTHER" id="PTHR12271:SF127">
    <property type="entry name" value="SPECKLE TARGETED PIP5K1A-REGULATED POLY(A) POLYMERASE"/>
    <property type="match status" value="1"/>
</dbReference>
<feature type="domain" description="RRM" evidence="3">
    <location>
        <begin position="97"/>
        <end position="193"/>
    </location>
</feature>
<name>A0A016TV35_9BILA</name>
<dbReference type="SUPFAM" id="SSF81631">
    <property type="entry name" value="PAP/OAS1 substrate-binding domain"/>
    <property type="match status" value="1"/>
</dbReference>
<feature type="region of interest" description="Disordered" evidence="2">
    <location>
        <begin position="782"/>
        <end position="801"/>
    </location>
</feature>
<gene>
    <name evidence="4" type="primary">Acey_s0074.g816</name>
    <name evidence="4" type="ORF">Y032_0074g816</name>
</gene>
<comment type="caution">
    <text evidence="4">The sequence shown here is derived from an EMBL/GenBank/DDBJ whole genome shotgun (WGS) entry which is preliminary data.</text>
</comment>
<dbReference type="PROSITE" id="PS50102">
    <property type="entry name" value="RRM"/>
    <property type="match status" value="1"/>
</dbReference>
<dbReference type="Pfam" id="PF22600">
    <property type="entry name" value="MTPAP-like_central"/>
    <property type="match status" value="1"/>
</dbReference>
<evidence type="ECO:0000313" key="4">
    <source>
        <dbReference type="EMBL" id="EYC06650.1"/>
    </source>
</evidence>
<dbReference type="PANTHER" id="PTHR12271">
    <property type="entry name" value="POLY A POLYMERASE CID PAP -RELATED"/>
    <property type="match status" value="1"/>
</dbReference>
<accession>A0A016TV35</accession>
<organism evidence="4 5">
    <name type="scientific">Ancylostoma ceylanicum</name>
    <dbReference type="NCBI Taxonomy" id="53326"/>
    <lineage>
        <taxon>Eukaryota</taxon>
        <taxon>Metazoa</taxon>
        <taxon>Ecdysozoa</taxon>
        <taxon>Nematoda</taxon>
        <taxon>Chromadorea</taxon>
        <taxon>Rhabditida</taxon>
        <taxon>Rhabditina</taxon>
        <taxon>Rhabditomorpha</taxon>
        <taxon>Strongyloidea</taxon>
        <taxon>Ancylostomatidae</taxon>
        <taxon>Ancylostomatinae</taxon>
        <taxon>Ancylostoma</taxon>
    </lineage>
</organism>
<evidence type="ECO:0000256" key="2">
    <source>
        <dbReference type="SAM" id="MobiDB-lite"/>
    </source>
</evidence>
<keyword evidence="5" id="KW-1185">Reference proteome</keyword>
<proteinExistence type="predicted"/>
<dbReference type="SUPFAM" id="SSF81301">
    <property type="entry name" value="Nucleotidyltransferase"/>
    <property type="match status" value="1"/>
</dbReference>
<dbReference type="STRING" id="53326.A0A016TV35"/>
<evidence type="ECO:0000313" key="5">
    <source>
        <dbReference type="Proteomes" id="UP000024635"/>
    </source>
</evidence>
<sequence>MKPSNCKKSPRKNLGRTRKLWVWVFDVVADVTRCLNSHAPKVPQPSFFNHQCSSMGLCELCGSEYPDGGESRTIHESGKRHQKAVERRAQAAELPKKTVFVALVSKGEAGYGAVHSNAIAAAFQTFGEVVHVSCGFLQDHAFVEFASEDAVEKAKAAKSVRITEFLTGVIYERRITFHDDHDGPSVDVDEVIQHVADPSCKGFSSQIDRIVAIIGTTEAEISRRAALCKRFEGLLSRYILNPSLVQFGSAITGVGTNDSDMDICLLFTSDESSCMSEFIRDGTELLSCPAENFRENLIHCDELSALSIRDQTEVLFRILKELRREKCGFFKSLYAVSDARCPVIRFRAYDKHLVELSVNNRIGYQKSAYLGALVQADQSGLLRKLILGLRFWTLSNGVFTSEKKKTWNLNSYTITLMFITFLQSEKLLPAFHHSESPESANGMRIDFSVPPYSLADVDQRKLFKKFFITCVEGHLDKLVFSPRSGGLIPISELEEQMNSKPQSVLFVQDPIELTDNVAKNVTIKALRAMRHAMMLSLAAIKQNADSFAVMLRVVAPTEANASPSPSMPATEGSCRVSGFPEGFDECVAETLLHIILSAILRCDIPSTPAKRTRFDCDAASLGTFETPKKLWMSRRTLRKKWGAMLGTEERFPLLVEALVSNSLYATTNSDCVLQFHAFFDVHKDSLWVGLKLIEGDTVDVANVAHFIEQMLTKTRDYLAADPNANVSHLSVDEFTANVKRVYDEGKGHASSHCIDLMHLIMICFQWVWVTMKPNEAGHVPVIGSSKGGANQRNVGRPVSPHDDPYPVSICGSSWRGGATVS</sequence>
<dbReference type="Gene3D" id="3.30.460.10">
    <property type="entry name" value="Beta Polymerase, domain 2"/>
    <property type="match status" value="1"/>
</dbReference>
<dbReference type="AlphaFoldDB" id="A0A016TV35"/>
<dbReference type="EMBL" id="JARK01001410">
    <property type="protein sequence ID" value="EYC06650.1"/>
    <property type="molecule type" value="Genomic_DNA"/>
</dbReference>